<dbReference type="Pfam" id="PF02559">
    <property type="entry name" value="CarD_TRCF_RID"/>
    <property type="match status" value="1"/>
</dbReference>
<gene>
    <name evidence="2" type="ORF">CDV28_102110</name>
</gene>
<dbReference type="InterPro" id="IPR042215">
    <property type="entry name" value="CarD-like_C"/>
</dbReference>
<protein>
    <submittedName>
        <fullName evidence="2">Transcriptional regulator, CarD family</fullName>
    </submittedName>
</protein>
<dbReference type="Pfam" id="PF21095">
    <property type="entry name" value="CarD_C"/>
    <property type="match status" value="1"/>
</dbReference>
<dbReference type="SMART" id="SM01058">
    <property type="entry name" value="CarD_TRCF"/>
    <property type="match status" value="1"/>
</dbReference>
<organism evidence="2 3">
    <name type="scientific">Candidatus Electronema aureum</name>
    <dbReference type="NCBI Taxonomy" id="2005002"/>
    <lineage>
        <taxon>Bacteria</taxon>
        <taxon>Pseudomonadati</taxon>
        <taxon>Thermodesulfobacteriota</taxon>
        <taxon>Desulfobulbia</taxon>
        <taxon>Desulfobulbales</taxon>
        <taxon>Desulfobulbaceae</taxon>
        <taxon>Candidatus Electronema</taxon>
    </lineage>
</organism>
<sequence length="189" mass="21468">MLSCSAVAVFQFVCKLWSAGVIMSEVKERIKFVTGDMAVYPSHGVGQIENIKVQTVGGIDQTFYVLKILDNDMTIMIPTATSENVGLRPIISKEEVKKVVEILKNRDSKLNSQTWNRRYRDYMDKIKTGSVFEVAAVLRDLLLLQSDKELSYGERKMMDTAKGLLIRELSLARKVDEDKVEQQIEKLFA</sequence>
<dbReference type="Gene3D" id="1.20.58.1290">
    <property type="entry name" value="CarD-like, C-terminal domain"/>
    <property type="match status" value="1"/>
</dbReference>
<keyword evidence="3" id="KW-1185">Reference proteome</keyword>
<dbReference type="Proteomes" id="UP000316238">
    <property type="component" value="Unassembled WGS sequence"/>
</dbReference>
<dbReference type="PANTHER" id="PTHR38447">
    <property type="entry name" value="TRANSCRIPTION FACTOR YDEB-RELATED"/>
    <property type="match status" value="1"/>
</dbReference>
<evidence type="ECO:0000313" key="3">
    <source>
        <dbReference type="Proteomes" id="UP000316238"/>
    </source>
</evidence>
<reference evidence="2" key="1">
    <citation type="submission" date="2017-07" db="EMBL/GenBank/DDBJ databases">
        <title>The cable genome - Insights into the physiology and evolution of filamentous bacteria capable of sulfide oxidation via long distance electron transfer.</title>
        <authorList>
            <person name="Thorup C."/>
            <person name="Bjerg J.T."/>
            <person name="Schreiber L."/>
            <person name="Nielsen L.P."/>
            <person name="Kjeldsen K.U."/>
            <person name="Boesen T."/>
            <person name="Boggild A."/>
            <person name="Meysman F."/>
            <person name="Geelhoed J."/>
            <person name="Schramm A."/>
        </authorList>
    </citation>
    <scope>NUCLEOTIDE SEQUENCE [LARGE SCALE GENOMIC DNA]</scope>
    <source>
        <strain evidence="2">GS</strain>
    </source>
</reference>
<feature type="domain" description="CarD-like/TRCF RNAP-interacting" evidence="1">
    <location>
        <begin position="31"/>
        <end position="142"/>
    </location>
</feature>
<dbReference type="PANTHER" id="PTHR38447:SF1">
    <property type="entry name" value="RNA POLYMERASE-BINDING TRANSCRIPTION FACTOR CARD"/>
    <property type="match status" value="1"/>
</dbReference>
<dbReference type="InterPro" id="IPR003711">
    <property type="entry name" value="CarD-like/TRCF_RID"/>
</dbReference>
<dbReference type="Gene3D" id="2.40.10.170">
    <property type="match status" value="1"/>
</dbReference>
<dbReference type="InterPro" id="IPR052531">
    <property type="entry name" value="CarD-like_regulator"/>
</dbReference>
<dbReference type="EMBL" id="NQJD01000002">
    <property type="protein sequence ID" value="TAA75987.1"/>
    <property type="molecule type" value="Genomic_DNA"/>
</dbReference>
<proteinExistence type="predicted"/>
<dbReference type="InterPro" id="IPR036101">
    <property type="entry name" value="CarD-like/TRCF_RID_sf"/>
</dbReference>
<accession>A0A521G4N9</accession>
<dbReference type="GO" id="GO:0009303">
    <property type="term" value="P:rRNA transcription"/>
    <property type="evidence" value="ECO:0007669"/>
    <property type="project" value="TreeGrafter"/>
</dbReference>
<dbReference type="InterPro" id="IPR048792">
    <property type="entry name" value="CarD_C"/>
</dbReference>
<comment type="caution">
    <text evidence="2">The sequence shown here is derived from an EMBL/GenBank/DDBJ whole genome shotgun (WGS) entry which is preliminary data.</text>
</comment>
<name>A0A521G4N9_9BACT</name>
<evidence type="ECO:0000313" key="2">
    <source>
        <dbReference type="EMBL" id="TAA75987.1"/>
    </source>
</evidence>
<evidence type="ECO:0000259" key="1">
    <source>
        <dbReference type="SMART" id="SM01058"/>
    </source>
</evidence>
<dbReference type="AlphaFoldDB" id="A0A521G4N9"/>
<dbReference type="SUPFAM" id="SSF141259">
    <property type="entry name" value="CarD-like"/>
    <property type="match status" value="1"/>
</dbReference>